<feature type="domain" description="NADP-dependent oxidoreductase" evidence="6">
    <location>
        <begin position="18"/>
        <end position="302"/>
    </location>
</feature>
<protein>
    <recommendedName>
        <fullName evidence="6">NADP-dependent oxidoreductase domain-containing protein</fullName>
    </recommendedName>
</protein>
<comment type="similarity">
    <text evidence="1">Belongs to the aldo/keto reductase family.</text>
</comment>
<dbReference type="Proteomes" id="UP000008068">
    <property type="component" value="Unassembled WGS sequence"/>
</dbReference>
<dbReference type="PRINTS" id="PR00069">
    <property type="entry name" value="ALDKETRDTASE"/>
</dbReference>
<name>G0MZ67_CAEBE</name>
<dbReference type="OrthoDB" id="416253at2759"/>
<dbReference type="InParanoid" id="G0MZ67"/>
<proteinExistence type="inferred from homology"/>
<dbReference type="PANTHER" id="PTHR43827">
    <property type="entry name" value="2,5-DIKETO-D-GLUCONIC ACID REDUCTASE"/>
    <property type="match status" value="1"/>
</dbReference>
<evidence type="ECO:0000256" key="1">
    <source>
        <dbReference type="ARBA" id="ARBA00007905"/>
    </source>
</evidence>
<dbReference type="PANTHER" id="PTHR43827:SF3">
    <property type="entry name" value="NADP-DEPENDENT OXIDOREDUCTASE DOMAIN-CONTAINING PROTEIN"/>
    <property type="match status" value="1"/>
</dbReference>
<dbReference type="eggNOG" id="KOG1577">
    <property type="taxonomic scope" value="Eukaryota"/>
</dbReference>
<evidence type="ECO:0000313" key="7">
    <source>
        <dbReference type="EMBL" id="EGT48193.1"/>
    </source>
</evidence>
<dbReference type="FunFam" id="3.20.20.100:FF:000006">
    <property type="entry name" value="Aldo-keto reductase family 1 member A1"/>
    <property type="match status" value="1"/>
</dbReference>
<keyword evidence="2" id="KW-0521">NADP</keyword>
<dbReference type="InterPro" id="IPR020471">
    <property type="entry name" value="AKR"/>
</dbReference>
<evidence type="ECO:0000259" key="6">
    <source>
        <dbReference type="Pfam" id="PF00248"/>
    </source>
</evidence>
<gene>
    <name evidence="7" type="ORF">CAEBREN_24389</name>
</gene>
<dbReference type="PIRSF" id="PIRSF000097">
    <property type="entry name" value="AKR"/>
    <property type="match status" value="1"/>
</dbReference>
<keyword evidence="3" id="KW-0560">Oxidoreductase</keyword>
<dbReference type="CDD" id="cd19071">
    <property type="entry name" value="AKR_AKR1-5-like"/>
    <property type="match status" value="1"/>
</dbReference>
<dbReference type="InterPro" id="IPR036812">
    <property type="entry name" value="NAD(P)_OxRdtase_dom_sf"/>
</dbReference>
<feature type="binding site" evidence="4">
    <location>
        <position position="113"/>
    </location>
    <ligand>
        <name>substrate</name>
    </ligand>
</feature>
<evidence type="ECO:0000256" key="4">
    <source>
        <dbReference type="PIRSR" id="PIRSR000097-2"/>
    </source>
</evidence>
<evidence type="ECO:0000256" key="2">
    <source>
        <dbReference type="ARBA" id="ARBA00022857"/>
    </source>
</evidence>
<keyword evidence="8" id="KW-1185">Reference proteome</keyword>
<dbReference type="OMA" id="RIWKFEK"/>
<evidence type="ECO:0000256" key="5">
    <source>
        <dbReference type="PIRSR" id="PIRSR000097-3"/>
    </source>
</evidence>
<dbReference type="InterPro" id="IPR023210">
    <property type="entry name" value="NADP_OxRdtase_dom"/>
</dbReference>
<dbReference type="HOGENOM" id="CLU_023205_0_0_1"/>
<dbReference type="Gene3D" id="3.20.20.100">
    <property type="entry name" value="NADP-dependent oxidoreductase domain"/>
    <property type="match status" value="1"/>
</dbReference>
<evidence type="ECO:0000256" key="3">
    <source>
        <dbReference type="ARBA" id="ARBA00023002"/>
    </source>
</evidence>
<feature type="site" description="Lowers pKa of active site Tyr" evidence="5">
    <location>
        <position position="80"/>
    </location>
</feature>
<dbReference type="FunCoup" id="G0MZ67">
    <property type="interactions" value="1137"/>
</dbReference>
<dbReference type="EMBL" id="GL379822">
    <property type="protein sequence ID" value="EGT48193.1"/>
    <property type="molecule type" value="Genomic_DNA"/>
</dbReference>
<dbReference type="GO" id="GO:0016616">
    <property type="term" value="F:oxidoreductase activity, acting on the CH-OH group of donors, NAD or NADP as acceptor"/>
    <property type="evidence" value="ECO:0007669"/>
    <property type="project" value="UniProtKB-ARBA"/>
</dbReference>
<accession>G0MZ67</accession>
<sequence>MVMAETYTLNSGYEMPVLGYGTWQLPKNIAAERVRDALECGYRHIDNAPSFRNQAEVAAGIKEWCKIRKIRREELFLSSKIWNTHHSRERCMEQIESMLEDFGTTYMDLIVIHWPFGWAEDEPVTEKSDMGMWPRCNNGKFRYSDIDYMETWTALEDAHRSGKIRSIGLANFNLEQVERVWTKGLIKPAVLQVELNPLFTQKEVRKYCKDKGITLTATMITGNPGSAYYRKHEDENLLFNPVIQSIARAHSKSVVQTLIRWVIDIGHTAIVKSSETRRARNNLNVFKFRLTAEEIQRIENLNQDFRILNPLLGNHDHPYFPWPHKKAD</sequence>
<dbReference type="Pfam" id="PF00248">
    <property type="entry name" value="Aldo_ket_red"/>
    <property type="match status" value="1"/>
</dbReference>
<evidence type="ECO:0000313" key="8">
    <source>
        <dbReference type="Proteomes" id="UP000008068"/>
    </source>
</evidence>
<dbReference type="STRING" id="135651.G0MZ67"/>
<organism evidence="8">
    <name type="scientific">Caenorhabditis brenneri</name>
    <name type="common">Nematode worm</name>
    <dbReference type="NCBI Taxonomy" id="135651"/>
    <lineage>
        <taxon>Eukaryota</taxon>
        <taxon>Metazoa</taxon>
        <taxon>Ecdysozoa</taxon>
        <taxon>Nematoda</taxon>
        <taxon>Chromadorea</taxon>
        <taxon>Rhabditida</taxon>
        <taxon>Rhabditina</taxon>
        <taxon>Rhabditomorpha</taxon>
        <taxon>Rhabditoidea</taxon>
        <taxon>Rhabditidae</taxon>
        <taxon>Peloderinae</taxon>
        <taxon>Caenorhabditis</taxon>
    </lineage>
</organism>
<dbReference type="SUPFAM" id="SSF51430">
    <property type="entry name" value="NAD(P)-linked oxidoreductase"/>
    <property type="match status" value="1"/>
</dbReference>
<reference evidence="8" key="1">
    <citation type="submission" date="2011-07" db="EMBL/GenBank/DDBJ databases">
        <authorList>
            <consortium name="Caenorhabditis brenneri Sequencing and Analysis Consortium"/>
            <person name="Wilson R.K."/>
        </authorList>
    </citation>
    <scope>NUCLEOTIDE SEQUENCE [LARGE SCALE GENOMIC DNA]</scope>
    <source>
        <strain evidence="8">PB2801</strain>
    </source>
</reference>
<dbReference type="AlphaFoldDB" id="G0MZ67"/>